<keyword evidence="1" id="KW-0645">Protease</keyword>
<dbReference type="SUPFAM" id="SSF50630">
    <property type="entry name" value="Acid proteases"/>
    <property type="match status" value="1"/>
</dbReference>
<dbReference type="PROSITE" id="PS00141">
    <property type="entry name" value="ASP_PROTEASE"/>
    <property type="match status" value="1"/>
</dbReference>
<evidence type="ECO:0000313" key="1">
    <source>
        <dbReference type="EMBL" id="EIC27837.1"/>
    </source>
</evidence>
<keyword evidence="1" id="KW-0614">Plasmid</keyword>
<geneLocation type="plasmid" evidence="1 2">
    <name>pMETAL01</name>
</geneLocation>
<dbReference type="InterPro" id="IPR021109">
    <property type="entry name" value="Peptidase_aspartic_dom_sf"/>
</dbReference>
<dbReference type="HOGENOM" id="CLU_1198638_0_0_6"/>
<dbReference type="eggNOG" id="COG3577">
    <property type="taxonomic scope" value="Bacteria"/>
</dbReference>
<dbReference type="EMBL" id="CM001476">
    <property type="protein sequence ID" value="EIC27837.1"/>
    <property type="molecule type" value="Genomic_DNA"/>
</dbReference>
<dbReference type="Gene3D" id="2.40.70.10">
    <property type="entry name" value="Acid Proteases"/>
    <property type="match status" value="1"/>
</dbReference>
<reference evidence="1 2" key="1">
    <citation type="journal article" date="2013" name="Genome Announc.">
        <title>Genome Sequence of the Obligate Gammaproteobacterial Methanotroph Methylomicrobium album Strain BG8.</title>
        <authorList>
            <person name="Kits K.D."/>
            <person name="Kalyuzhnaya M.G."/>
            <person name="Klotz M.G."/>
            <person name="Jetten M.S."/>
            <person name="Op den Camp H.J."/>
            <person name="Vuilleumier S."/>
            <person name="Bringel F."/>
            <person name="Dispirito A.A."/>
            <person name="Murrell J.C."/>
            <person name="Bruce D."/>
            <person name="Cheng J.F."/>
            <person name="Copeland A."/>
            <person name="Goodwin L."/>
            <person name="Hauser L."/>
            <person name="Lajus A."/>
            <person name="Land M.L."/>
            <person name="Lapidus A."/>
            <person name="Lucas S."/>
            <person name="Medigue C."/>
            <person name="Pitluck S."/>
            <person name="Woyke T."/>
            <person name="Zeytun A."/>
            <person name="Stein L.Y."/>
        </authorList>
    </citation>
    <scope>NUCLEOTIDE SEQUENCE [LARGE SCALE GENOMIC DNA]</scope>
    <source>
        <strain evidence="1 2">BG8</strain>
        <plasmid evidence="1">pMETAL01</plasmid>
    </source>
</reference>
<dbReference type="Pfam" id="PF13975">
    <property type="entry name" value="gag-asp_proteas"/>
    <property type="match status" value="1"/>
</dbReference>
<dbReference type="InterPro" id="IPR011969">
    <property type="entry name" value="Clan_AA_Asp_peptidase_C"/>
</dbReference>
<dbReference type="GO" id="GO:0004190">
    <property type="term" value="F:aspartic-type endopeptidase activity"/>
    <property type="evidence" value="ECO:0007669"/>
    <property type="project" value="InterPro"/>
</dbReference>
<dbReference type="CDD" id="cd05483">
    <property type="entry name" value="retropepsin_like_bacteria"/>
    <property type="match status" value="1"/>
</dbReference>
<accession>H8GRJ5</accession>
<name>H8GRJ5_METAL</name>
<dbReference type="AlphaFoldDB" id="H8GRJ5"/>
<dbReference type="Proteomes" id="UP000005090">
    <property type="component" value="Plasmid pMETAL01"/>
</dbReference>
<evidence type="ECO:0000313" key="2">
    <source>
        <dbReference type="Proteomes" id="UP000005090"/>
    </source>
</evidence>
<proteinExistence type="predicted"/>
<keyword evidence="2" id="KW-1185">Reference proteome</keyword>
<sequence length="209" mass="23300">MFPALTLAALWYGSDAILDRIKSGKPINPIRRTSEIKLPHVAPGGITLKTDRQGHFRGTVLVNNVPMPFLIDTGATSTVIPKNMAIRAGLPFGRQVYSNTAGGQVTHHLTQINSFKIGNVTMRDLNAQINPYLDEVLIGMNTLKYFRMTKNGNTLTLETNNQQIRQARNAWSADLEKPHTQRPAPKPVTVKKKVICDERQVCKTIYSDH</sequence>
<keyword evidence="1" id="KW-0378">Hydrolase</keyword>
<gene>
    <name evidence="1" type="ORF">Metal_4006</name>
</gene>
<dbReference type="InterPro" id="IPR034122">
    <property type="entry name" value="Retropepsin-like_bacterial"/>
</dbReference>
<dbReference type="GO" id="GO:0006508">
    <property type="term" value="P:proteolysis"/>
    <property type="evidence" value="ECO:0007669"/>
    <property type="project" value="UniProtKB-KW"/>
</dbReference>
<organism evidence="1 2">
    <name type="scientific">Methylomicrobium album BG8</name>
    <dbReference type="NCBI Taxonomy" id="686340"/>
    <lineage>
        <taxon>Bacteria</taxon>
        <taxon>Pseudomonadati</taxon>
        <taxon>Pseudomonadota</taxon>
        <taxon>Gammaproteobacteria</taxon>
        <taxon>Methylococcales</taxon>
        <taxon>Methylococcaceae</taxon>
        <taxon>Methylomicrobium</taxon>
    </lineage>
</organism>
<dbReference type="InterPro" id="IPR001969">
    <property type="entry name" value="Aspartic_peptidase_AS"/>
</dbReference>
<protein>
    <submittedName>
        <fullName evidence="1">Putative aspartyl protease</fullName>
    </submittedName>
</protein>
<dbReference type="NCBIfam" id="TIGR02281">
    <property type="entry name" value="clan_AA_DTGA"/>
    <property type="match status" value="1"/>
</dbReference>